<dbReference type="GO" id="GO:0005524">
    <property type="term" value="F:ATP binding"/>
    <property type="evidence" value="ECO:0007669"/>
    <property type="project" value="InterPro"/>
</dbReference>
<feature type="non-terminal residue" evidence="7">
    <location>
        <position position="103"/>
    </location>
</feature>
<evidence type="ECO:0000256" key="3">
    <source>
        <dbReference type="ARBA" id="ARBA00022989"/>
    </source>
</evidence>
<accession>M3BYA6</accession>
<gene>
    <name evidence="7" type="ORF">H340_30006</name>
</gene>
<dbReference type="RefSeq" id="WP_004954648.1">
    <property type="nucleotide sequence ID" value="NZ_AORZ01000178.1"/>
</dbReference>
<evidence type="ECO:0000256" key="4">
    <source>
        <dbReference type="ARBA" id="ARBA00023136"/>
    </source>
</evidence>
<sequence>MAEKAERRADIRAEGRTEGPGWARRLAGYCWRYRRAVLLALGSSLGGMAVTALVPLIPKVIIDDVIGGHHRSLAPWATLLIVAAAVVYGLTYVRRYYGGRLAP</sequence>
<keyword evidence="3 5" id="KW-1133">Transmembrane helix</keyword>
<organism evidence="7 8">
    <name type="scientific">Streptomyces mobaraensis (strain ATCC 29032 / DSM 40847 / JCM 4168 / NBRC 13819 / NCIMB 11159 / IPCR 16-22)</name>
    <dbReference type="NCBI Taxonomy" id="1223523"/>
    <lineage>
        <taxon>Bacteria</taxon>
        <taxon>Bacillati</taxon>
        <taxon>Actinomycetota</taxon>
        <taxon>Actinomycetes</taxon>
        <taxon>Kitasatosporales</taxon>
        <taxon>Streptomycetaceae</taxon>
        <taxon>Streptomyces</taxon>
    </lineage>
</organism>
<protein>
    <submittedName>
        <fullName evidence="7">ABC transporter</fullName>
    </submittedName>
</protein>
<evidence type="ECO:0000256" key="1">
    <source>
        <dbReference type="ARBA" id="ARBA00004651"/>
    </source>
</evidence>
<reference evidence="7 8" key="1">
    <citation type="journal article" date="2013" name="Genome Announc.">
        <title>Whole-Genome Shotgun Assembly and Analysis of the Genome of Streptomyces mobaraensis DSM 40847, a Strain for Industrial Production of Microbial Transglutaminase.</title>
        <authorList>
            <person name="Yang H."/>
            <person name="He T."/>
            <person name="Wu W."/>
            <person name="Zhu W."/>
            <person name="Lu B."/>
            <person name="Sun W."/>
        </authorList>
    </citation>
    <scope>NUCLEOTIDE SEQUENCE [LARGE SCALE GENOMIC DNA]</scope>
    <source>
        <strain evidence="7 8">DSM 40847</strain>
    </source>
</reference>
<dbReference type="PROSITE" id="PS50929">
    <property type="entry name" value="ABC_TM1F"/>
    <property type="match status" value="1"/>
</dbReference>
<dbReference type="InterPro" id="IPR036640">
    <property type="entry name" value="ABC1_TM_sf"/>
</dbReference>
<dbReference type="Proteomes" id="UP000011740">
    <property type="component" value="Unassembled WGS sequence"/>
</dbReference>
<evidence type="ECO:0000256" key="5">
    <source>
        <dbReference type="SAM" id="Phobius"/>
    </source>
</evidence>
<feature type="transmembrane region" description="Helical" evidence="5">
    <location>
        <begin position="73"/>
        <end position="93"/>
    </location>
</feature>
<comment type="caution">
    <text evidence="7">The sequence shown here is derived from an EMBL/GenBank/DDBJ whole genome shotgun (WGS) entry which is preliminary data.</text>
</comment>
<comment type="subcellular location">
    <subcellularLocation>
        <location evidence="1">Cell membrane</location>
        <topology evidence="1">Multi-pass membrane protein</topology>
    </subcellularLocation>
</comment>
<evidence type="ECO:0000256" key="2">
    <source>
        <dbReference type="ARBA" id="ARBA00022692"/>
    </source>
</evidence>
<dbReference type="Gene3D" id="1.20.1560.10">
    <property type="entry name" value="ABC transporter type 1, transmembrane domain"/>
    <property type="match status" value="1"/>
</dbReference>
<feature type="transmembrane region" description="Helical" evidence="5">
    <location>
        <begin position="36"/>
        <end position="61"/>
    </location>
</feature>
<proteinExistence type="predicted"/>
<dbReference type="GO" id="GO:0140359">
    <property type="term" value="F:ABC-type transporter activity"/>
    <property type="evidence" value="ECO:0007669"/>
    <property type="project" value="InterPro"/>
</dbReference>
<dbReference type="GO" id="GO:0005886">
    <property type="term" value="C:plasma membrane"/>
    <property type="evidence" value="ECO:0007669"/>
    <property type="project" value="UniProtKB-SubCell"/>
</dbReference>
<dbReference type="SUPFAM" id="SSF90123">
    <property type="entry name" value="ABC transporter transmembrane region"/>
    <property type="match status" value="1"/>
</dbReference>
<evidence type="ECO:0000313" key="8">
    <source>
        <dbReference type="Proteomes" id="UP000011740"/>
    </source>
</evidence>
<keyword evidence="4 5" id="KW-0472">Membrane</keyword>
<feature type="domain" description="ABC transmembrane type-1" evidence="6">
    <location>
        <begin position="38"/>
        <end position="103"/>
    </location>
</feature>
<evidence type="ECO:0000259" key="6">
    <source>
        <dbReference type="PROSITE" id="PS50929"/>
    </source>
</evidence>
<dbReference type="eggNOG" id="COG1132">
    <property type="taxonomic scope" value="Bacteria"/>
</dbReference>
<dbReference type="STRING" id="1223523.H340_30006"/>
<evidence type="ECO:0000313" key="7">
    <source>
        <dbReference type="EMBL" id="EME96745.1"/>
    </source>
</evidence>
<keyword evidence="2 5" id="KW-0812">Transmembrane</keyword>
<dbReference type="EMBL" id="AORZ01000178">
    <property type="protein sequence ID" value="EME96745.1"/>
    <property type="molecule type" value="Genomic_DNA"/>
</dbReference>
<dbReference type="InterPro" id="IPR011527">
    <property type="entry name" value="ABC1_TM_dom"/>
</dbReference>
<name>M3BYA6_STRM1</name>
<dbReference type="AlphaFoldDB" id="M3BYA6"/>